<dbReference type="InterPro" id="IPR007527">
    <property type="entry name" value="Znf_SWIM"/>
</dbReference>
<evidence type="ECO:0000313" key="4">
    <source>
        <dbReference type="Proteomes" id="UP000236584"/>
    </source>
</evidence>
<organism evidence="3 4">
    <name type="scientific">Salinigranum rubrum</name>
    <dbReference type="NCBI Taxonomy" id="755307"/>
    <lineage>
        <taxon>Archaea</taxon>
        <taxon>Methanobacteriati</taxon>
        <taxon>Methanobacteriota</taxon>
        <taxon>Stenosarchaea group</taxon>
        <taxon>Halobacteria</taxon>
        <taxon>Halobacteriales</taxon>
        <taxon>Haloferacaceae</taxon>
        <taxon>Salinigranum</taxon>
    </lineage>
</organism>
<accession>A0A2I8VH24</accession>
<keyword evidence="1" id="KW-0862">Zinc</keyword>
<keyword evidence="1" id="KW-0479">Metal-binding</keyword>
<dbReference type="RefSeq" id="WP_103424921.1">
    <property type="nucleotide sequence ID" value="NZ_CP026309.1"/>
</dbReference>
<sequence>MSTQSRSFPTAEATRRRAFYGSFAVAFVGAAEWEVESRASGTEYRVMLRDGRFECDCPSYNYDVIHGPRDHCKHSRCVAAVVNDEVCPHCTMPRCRPSCPNRSDS</sequence>
<name>A0A2I8VH24_9EURY</name>
<keyword evidence="4" id="KW-1185">Reference proteome</keyword>
<dbReference type="GeneID" id="35591586"/>
<dbReference type="GO" id="GO:0008270">
    <property type="term" value="F:zinc ion binding"/>
    <property type="evidence" value="ECO:0007669"/>
    <property type="project" value="UniProtKB-KW"/>
</dbReference>
<dbReference type="EMBL" id="CP026309">
    <property type="protein sequence ID" value="AUV81233.1"/>
    <property type="molecule type" value="Genomic_DNA"/>
</dbReference>
<dbReference type="KEGG" id="srub:C2R22_05810"/>
<proteinExistence type="predicted"/>
<gene>
    <name evidence="3" type="ORF">C2R22_05810</name>
</gene>
<evidence type="ECO:0000313" key="3">
    <source>
        <dbReference type="EMBL" id="AUV81233.1"/>
    </source>
</evidence>
<dbReference type="AlphaFoldDB" id="A0A2I8VH24"/>
<protein>
    <recommendedName>
        <fullName evidence="2">SWIM-type domain-containing protein</fullName>
    </recommendedName>
</protein>
<dbReference type="Proteomes" id="UP000236584">
    <property type="component" value="Chromosome"/>
</dbReference>
<keyword evidence="1" id="KW-0863">Zinc-finger</keyword>
<evidence type="ECO:0000256" key="1">
    <source>
        <dbReference type="PROSITE-ProRule" id="PRU00325"/>
    </source>
</evidence>
<dbReference type="PROSITE" id="PS50966">
    <property type="entry name" value="ZF_SWIM"/>
    <property type="match status" value="1"/>
</dbReference>
<evidence type="ECO:0000259" key="2">
    <source>
        <dbReference type="PROSITE" id="PS50966"/>
    </source>
</evidence>
<feature type="domain" description="SWIM-type" evidence="2">
    <location>
        <begin position="44"/>
        <end position="83"/>
    </location>
</feature>
<reference evidence="3 4" key="1">
    <citation type="submission" date="2018-01" db="EMBL/GenBank/DDBJ databases">
        <title>Complete genome sequence of Salinigranum rubrum GX10T, an extremely halophilic archaeon isolated from a marine solar saltern.</title>
        <authorList>
            <person name="Han S."/>
        </authorList>
    </citation>
    <scope>NUCLEOTIDE SEQUENCE [LARGE SCALE GENOMIC DNA]</scope>
    <source>
        <strain evidence="3 4">GX10</strain>
    </source>
</reference>